<dbReference type="InterPro" id="IPR041492">
    <property type="entry name" value="HAD_2"/>
</dbReference>
<dbReference type="InterPro" id="IPR050155">
    <property type="entry name" value="HAD-like_hydrolase_sf"/>
</dbReference>
<keyword evidence="2" id="KW-1185">Reference proteome</keyword>
<comment type="caution">
    <text evidence="1">The sequence shown here is derived from an EMBL/GenBank/DDBJ whole genome shotgun (WGS) entry which is preliminary data.</text>
</comment>
<reference evidence="1 2" key="1">
    <citation type="submission" date="2019-02" db="EMBL/GenBank/DDBJ databases">
        <title>Sequencing the genomes of 1000 actinobacteria strains.</title>
        <authorList>
            <person name="Klenk H.-P."/>
        </authorList>
    </citation>
    <scope>NUCLEOTIDE SEQUENCE [LARGE SCALE GENOMIC DNA]</scope>
    <source>
        <strain evidence="1 2">DSM 45612</strain>
    </source>
</reference>
<dbReference type="PANTHER" id="PTHR43434:SF1">
    <property type="entry name" value="PHOSPHOGLYCOLATE PHOSPHATASE"/>
    <property type="match status" value="1"/>
</dbReference>
<proteinExistence type="predicted"/>
<dbReference type="GO" id="GO:0005829">
    <property type="term" value="C:cytosol"/>
    <property type="evidence" value="ECO:0007669"/>
    <property type="project" value="TreeGrafter"/>
</dbReference>
<protein>
    <submittedName>
        <fullName evidence="1">Beta-phosphoglucomutase-like phosphatase (HAD superfamily)</fullName>
    </submittedName>
</protein>
<dbReference type="GO" id="GO:0006281">
    <property type="term" value="P:DNA repair"/>
    <property type="evidence" value="ECO:0007669"/>
    <property type="project" value="TreeGrafter"/>
</dbReference>
<dbReference type="SUPFAM" id="SSF56784">
    <property type="entry name" value="HAD-like"/>
    <property type="match status" value="1"/>
</dbReference>
<dbReference type="PANTHER" id="PTHR43434">
    <property type="entry name" value="PHOSPHOGLYCOLATE PHOSPHATASE"/>
    <property type="match status" value="1"/>
</dbReference>
<dbReference type="Proteomes" id="UP000294114">
    <property type="component" value="Unassembled WGS sequence"/>
</dbReference>
<dbReference type="RefSeq" id="WP_130330962.1">
    <property type="nucleotide sequence ID" value="NZ_SHLD01000001.1"/>
</dbReference>
<dbReference type="InterPro" id="IPR023214">
    <property type="entry name" value="HAD_sf"/>
</dbReference>
<dbReference type="Pfam" id="PF13419">
    <property type="entry name" value="HAD_2"/>
    <property type="match status" value="1"/>
</dbReference>
<accession>A0A4V2GCQ6</accession>
<evidence type="ECO:0000313" key="2">
    <source>
        <dbReference type="Proteomes" id="UP000294114"/>
    </source>
</evidence>
<name>A0A4V2GCQ6_9ACTN</name>
<sequence>MNPRYTVAQVLSDTGPILLDFDGPVCAVFATLADFTVADELRRVIDAHTVEIPGHIRAVDDPLEVLRFTATIGTPWLVERVENELCRAELTAVDGAKPTPYAREVIVAAYEAGRPIAIVSNNSAAAIERYLVAHRLARYIATIVGRTHANPSRMRPDPAPILPAVQALDAEVAGCVLVGDSPADVEGALAAGVRSIGSANKPGKRDLLVAAGAEATVEGTAGMADLARALVDQEAQDMLDSEDMFGGTERV</sequence>
<evidence type="ECO:0000313" key="1">
    <source>
        <dbReference type="EMBL" id="RZU72866.1"/>
    </source>
</evidence>
<gene>
    <name evidence="1" type="ORF">EV384_1253</name>
</gene>
<dbReference type="EMBL" id="SHLD01000001">
    <property type="protein sequence ID" value="RZU72866.1"/>
    <property type="molecule type" value="Genomic_DNA"/>
</dbReference>
<organism evidence="1 2">
    <name type="scientific">Micromonospora kangleipakensis</name>
    <dbReference type="NCBI Taxonomy" id="1077942"/>
    <lineage>
        <taxon>Bacteria</taxon>
        <taxon>Bacillati</taxon>
        <taxon>Actinomycetota</taxon>
        <taxon>Actinomycetes</taxon>
        <taxon>Micromonosporales</taxon>
        <taxon>Micromonosporaceae</taxon>
        <taxon>Micromonospora</taxon>
    </lineage>
</organism>
<dbReference type="Gene3D" id="3.40.50.1000">
    <property type="entry name" value="HAD superfamily/HAD-like"/>
    <property type="match status" value="1"/>
</dbReference>
<dbReference type="GO" id="GO:0008967">
    <property type="term" value="F:phosphoglycolate phosphatase activity"/>
    <property type="evidence" value="ECO:0007669"/>
    <property type="project" value="TreeGrafter"/>
</dbReference>
<dbReference type="InterPro" id="IPR036412">
    <property type="entry name" value="HAD-like_sf"/>
</dbReference>
<dbReference type="OrthoDB" id="4547358at2"/>
<dbReference type="AlphaFoldDB" id="A0A4V2GCQ6"/>